<sequence length="42" mass="4997">MKKPCFSPLVIKIFSDKKHGVSKYIFTVNKKRFFKYISTIEV</sequence>
<dbReference type="Proteomes" id="UP000663722">
    <property type="component" value="Chromosome"/>
</dbReference>
<proteinExistence type="predicted"/>
<protein>
    <submittedName>
        <fullName evidence="1">Uncharacterized protein</fullName>
    </submittedName>
</protein>
<evidence type="ECO:0000313" key="2">
    <source>
        <dbReference type="Proteomes" id="UP000663722"/>
    </source>
</evidence>
<accession>A0A975GQQ6</accession>
<keyword evidence="2" id="KW-1185">Reference proteome</keyword>
<dbReference type="AlphaFoldDB" id="A0A975GQQ6"/>
<dbReference type="EMBL" id="CP061800">
    <property type="protein sequence ID" value="QTA90117.1"/>
    <property type="molecule type" value="Genomic_DNA"/>
</dbReference>
<name>A0A975GQQ6_9BACT</name>
<reference evidence="1" key="1">
    <citation type="journal article" date="2021" name="Microb. Physiol.">
        <title>Proteogenomic Insights into the Physiology of Marine, Sulfate-Reducing, Filamentous Desulfonema limicola and Desulfonema magnum.</title>
        <authorList>
            <person name="Schnaars V."/>
            <person name="Wohlbrand L."/>
            <person name="Scheve S."/>
            <person name="Hinrichs C."/>
            <person name="Reinhardt R."/>
            <person name="Rabus R."/>
        </authorList>
    </citation>
    <scope>NUCLEOTIDE SEQUENCE</scope>
    <source>
        <strain evidence="1">4be13</strain>
    </source>
</reference>
<gene>
    <name evidence="1" type="ORF">dnm_061780</name>
</gene>
<dbReference type="KEGG" id="dmm:dnm_061780"/>
<evidence type="ECO:0000313" key="1">
    <source>
        <dbReference type="EMBL" id="QTA90117.1"/>
    </source>
</evidence>
<organism evidence="1 2">
    <name type="scientific">Desulfonema magnum</name>
    <dbReference type="NCBI Taxonomy" id="45655"/>
    <lineage>
        <taxon>Bacteria</taxon>
        <taxon>Pseudomonadati</taxon>
        <taxon>Thermodesulfobacteriota</taxon>
        <taxon>Desulfobacteria</taxon>
        <taxon>Desulfobacterales</taxon>
        <taxon>Desulfococcaceae</taxon>
        <taxon>Desulfonema</taxon>
    </lineage>
</organism>